<comment type="caution">
    <text evidence="1">The sequence shown here is derived from an EMBL/GenBank/DDBJ whole genome shotgun (WGS) entry which is preliminary data.</text>
</comment>
<dbReference type="EMBL" id="MAXA01000158">
    <property type="protein sequence ID" value="OHV32219.1"/>
    <property type="molecule type" value="Genomic_DNA"/>
</dbReference>
<name>A0A1S1QF77_9ACTN</name>
<evidence type="ECO:0000313" key="1">
    <source>
        <dbReference type="EMBL" id="OHV32219.1"/>
    </source>
</evidence>
<proteinExistence type="predicted"/>
<accession>A0A1S1QF77</accession>
<protein>
    <submittedName>
        <fullName evidence="1">Uncharacterized protein</fullName>
    </submittedName>
</protein>
<gene>
    <name evidence="1" type="ORF">BBK14_16135</name>
</gene>
<organism evidence="1 2">
    <name type="scientific">Parafrankia soli</name>
    <dbReference type="NCBI Taxonomy" id="2599596"/>
    <lineage>
        <taxon>Bacteria</taxon>
        <taxon>Bacillati</taxon>
        <taxon>Actinomycetota</taxon>
        <taxon>Actinomycetes</taxon>
        <taxon>Frankiales</taxon>
        <taxon>Frankiaceae</taxon>
        <taxon>Parafrankia</taxon>
    </lineage>
</organism>
<keyword evidence="2" id="KW-1185">Reference proteome</keyword>
<dbReference type="RefSeq" id="WP_071062603.1">
    <property type="nucleotide sequence ID" value="NZ_MAXA01000158.1"/>
</dbReference>
<reference evidence="2" key="1">
    <citation type="submission" date="2016-07" db="EMBL/GenBank/DDBJ databases">
        <title>Frankia sp. NRRL B-16219 Genome sequencing.</title>
        <authorList>
            <person name="Ghodhbane-Gtari F."/>
            <person name="Swanson E."/>
            <person name="Gueddou A."/>
            <person name="Louati M."/>
            <person name="Nouioui I."/>
            <person name="Hezbri K."/>
            <person name="Abebe-Akele F."/>
            <person name="Simpson S."/>
            <person name="Morris K."/>
            <person name="Thomas K."/>
            <person name="Gtari M."/>
            <person name="Tisa L.S."/>
        </authorList>
    </citation>
    <scope>NUCLEOTIDE SEQUENCE [LARGE SCALE GENOMIC DNA]</scope>
    <source>
        <strain evidence="2">NRRL B-16219</strain>
    </source>
</reference>
<evidence type="ECO:0000313" key="2">
    <source>
        <dbReference type="Proteomes" id="UP000179769"/>
    </source>
</evidence>
<dbReference type="AlphaFoldDB" id="A0A1S1QF77"/>
<dbReference type="OrthoDB" id="3214901at2"/>
<sequence>MTGPAGDPLDLSAPLPVVPVCATCSHLYVAHRRGRCRGDTATQAGCACTCFTEPVTPTAPDCPDLDVSEDQPA</sequence>
<dbReference type="Proteomes" id="UP000179769">
    <property type="component" value="Unassembled WGS sequence"/>
</dbReference>